<accession>A0ABP7C7R7</accession>
<keyword evidence="2" id="KW-0812">Transmembrane</keyword>
<evidence type="ECO:0000256" key="2">
    <source>
        <dbReference type="SAM" id="Phobius"/>
    </source>
</evidence>
<organism evidence="3 4">
    <name type="scientific">Arthrobacter ginkgonis</name>
    <dbReference type="NCBI Taxonomy" id="1630594"/>
    <lineage>
        <taxon>Bacteria</taxon>
        <taxon>Bacillati</taxon>
        <taxon>Actinomycetota</taxon>
        <taxon>Actinomycetes</taxon>
        <taxon>Micrococcales</taxon>
        <taxon>Micrococcaceae</taxon>
        <taxon>Arthrobacter</taxon>
    </lineage>
</organism>
<feature type="transmembrane region" description="Helical" evidence="2">
    <location>
        <begin position="111"/>
        <end position="134"/>
    </location>
</feature>
<feature type="transmembrane region" description="Helical" evidence="2">
    <location>
        <begin position="39"/>
        <end position="57"/>
    </location>
</feature>
<name>A0ABP7C7R7_9MICC</name>
<feature type="compositionally biased region" description="Basic residues" evidence="1">
    <location>
        <begin position="178"/>
        <end position="190"/>
    </location>
</feature>
<dbReference type="Proteomes" id="UP001500752">
    <property type="component" value="Unassembled WGS sequence"/>
</dbReference>
<reference evidence="4" key="1">
    <citation type="journal article" date="2019" name="Int. J. Syst. Evol. Microbiol.">
        <title>The Global Catalogue of Microorganisms (GCM) 10K type strain sequencing project: providing services to taxonomists for standard genome sequencing and annotation.</title>
        <authorList>
            <consortium name="The Broad Institute Genomics Platform"/>
            <consortium name="The Broad Institute Genome Sequencing Center for Infectious Disease"/>
            <person name="Wu L."/>
            <person name="Ma J."/>
        </authorList>
    </citation>
    <scope>NUCLEOTIDE SEQUENCE [LARGE SCALE GENOMIC DNA]</scope>
    <source>
        <strain evidence="4">JCM 30742</strain>
    </source>
</reference>
<proteinExistence type="predicted"/>
<keyword evidence="2" id="KW-1133">Transmembrane helix</keyword>
<keyword evidence="2" id="KW-0472">Membrane</keyword>
<protein>
    <recommendedName>
        <fullName evidence="5">DUF5134 domain-containing protein</fullName>
    </recommendedName>
</protein>
<keyword evidence="4" id="KW-1185">Reference proteome</keyword>
<evidence type="ECO:0000313" key="4">
    <source>
        <dbReference type="Proteomes" id="UP001500752"/>
    </source>
</evidence>
<evidence type="ECO:0008006" key="5">
    <source>
        <dbReference type="Google" id="ProtNLM"/>
    </source>
</evidence>
<evidence type="ECO:0000313" key="3">
    <source>
        <dbReference type="EMBL" id="GAA3681191.1"/>
    </source>
</evidence>
<feature type="region of interest" description="Disordered" evidence="1">
    <location>
        <begin position="138"/>
        <end position="190"/>
    </location>
</feature>
<evidence type="ECO:0000256" key="1">
    <source>
        <dbReference type="SAM" id="MobiDB-lite"/>
    </source>
</evidence>
<dbReference type="EMBL" id="BAABEO010000011">
    <property type="protein sequence ID" value="GAA3681191.1"/>
    <property type="molecule type" value="Genomic_DNA"/>
</dbReference>
<feature type="transmembrane region" description="Helical" evidence="2">
    <location>
        <begin position="69"/>
        <end position="91"/>
    </location>
</feature>
<feature type="compositionally biased region" description="Basic and acidic residues" evidence="1">
    <location>
        <begin position="149"/>
        <end position="169"/>
    </location>
</feature>
<gene>
    <name evidence="3" type="ORF">GCM10023081_19110</name>
</gene>
<comment type="caution">
    <text evidence="3">The sequence shown here is derived from an EMBL/GenBank/DDBJ whole genome shotgun (WGS) entry which is preliminary data.</text>
</comment>
<sequence length="190" mass="19565">MAAKGSGGNPCGLALPALVLIGSAAHVGAAAAAGGAMAWGMGGMALACLTCLIHLRTGGRGGSCAATHLLFMSAGMVLVHMAWLTLHGGHAGHHEALPGPLPAAATHSQTLHAQAMLAVVAVEVFCMAGAAGLLRRARTGARGASPTHPHPEENHHDHRRDLDPMDRKGQQAPPRWPLAHRRRAHVRAVR</sequence>